<dbReference type="EMBL" id="VSWC01000093">
    <property type="protein sequence ID" value="KAA1088953.1"/>
    <property type="molecule type" value="Genomic_DNA"/>
</dbReference>
<keyword evidence="2" id="KW-1133">Transmembrane helix</keyword>
<name>A0A5B0NJK7_PUCGR</name>
<evidence type="ECO:0000256" key="2">
    <source>
        <dbReference type="SAM" id="Phobius"/>
    </source>
</evidence>
<keyword evidence="2" id="KW-0812">Transmembrane</keyword>
<evidence type="ECO:0000313" key="3">
    <source>
        <dbReference type="EMBL" id="KAA1088953.1"/>
    </source>
</evidence>
<protein>
    <submittedName>
        <fullName evidence="3">Uncharacterized protein</fullName>
    </submittedName>
</protein>
<feature type="transmembrane region" description="Helical" evidence="2">
    <location>
        <begin position="30"/>
        <end position="50"/>
    </location>
</feature>
<feature type="region of interest" description="Disordered" evidence="1">
    <location>
        <begin position="1"/>
        <end position="21"/>
    </location>
</feature>
<accession>A0A5B0NJK7</accession>
<keyword evidence="4" id="KW-1185">Reference proteome</keyword>
<reference evidence="3 4" key="1">
    <citation type="submission" date="2019-05" db="EMBL/GenBank/DDBJ databases">
        <title>Emergence of the Ug99 lineage of the wheat stem rust pathogen through somatic hybridization.</title>
        <authorList>
            <person name="Li F."/>
            <person name="Upadhyaya N.M."/>
            <person name="Sperschneider J."/>
            <person name="Matny O."/>
            <person name="Nguyen-Phuc H."/>
            <person name="Mago R."/>
            <person name="Raley C."/>
            <person name="Miller M.E."/>
            <person name="Silverstein K.A.T."/>
            <person name="Henningsen E."/>
            <person name="Hirsch C.D."/>
            <person name="Visser B."/>
            <person name="Pretorius Z.A."/>
            <person name="Steffenson B.J."/>
            <person name="Schwessinger B."/>
            <person name="Dodds P.N."/>
            <person name="Figueroa M."/>
        </authorList>
    </citation>
    <scope>NUCLEOTIDE SEQUENCE [LARGE SCALE GENOMIC DNA]</scope>
    <source>
        <strain evidence="3">21-0</strain>
    </source>
</reference>
<feature type="compositionally biased region" description="Basic and acidic residues" evidence="1">
    <location>
        <begin position="1"/>
        <end position="10"/>
    </location>
</feature>
<evidence type="ECO:0000256" key="1">
    <source>
        <dbReference type="SAM" id="MobiDB-lite"/>
    </source>
</evidence>
<comment type="caution">
    <text evidence="3">The sequence shown here is derived from an EMBL/GenBank/DDBJ whole genome shotgun (WGS) entry which is preliminary data.</text>
</comment>
<organism evidence="3 4">
    <name type="scientific">Puccinia graminis f. sp. tritici</name>
    <dbReference type="NCBI Taxonomy" id="56615"/>
    <lineage>
        <taxon>Eukaryota</taxon>
        <taxon>Fungi</taxon>
        <taxon>Dikarya</taxon>
        <taxon>Basidiomycota</taxon>
        <taxon>Pucciniomycotina</taxon>
        <taxon>Pucciniomycetes</taxon>
        <taxon>Pucciniales</taxon>
        <taxon>Pucciniaceae</taxon>
        <taxon>Puccinia</taxon>
    </lineage>
</organism>
<proteinExistence type="predicted"/>
<keyword evidence="2" id="KW-0472">Membrane</keyword>
<dbReference type="Proteomes" id="UP000324748">
    <property type="component" value="Unassembled WGS sequence"/>
</dbReference>
<feature type="compositionally biased region" description="Low complexity" evidence="1">
    <location>
        <begin position="11"/>
        <end position="21"/>
    </location>
</feature>
<gene>
    <name evidence="3" type="ORF">PGT21_001740</name>
</gene>
<sequence>MSSIKHDSARSRGSTTSTVGSTARKKRGKVFVFVVLNWQAGSALSIPFVFRHHASIFCPSSPPIADHHLSRSSEPRSTVLYSSATRSSKILHQIVMITLVQKSSIVHTVVITHTRSGARTMTAKRHSHQSRILLIISNSTGLAKLTHTRRELQTKDT</sequence>
<dbReference type="AlphaFoldDB" id="A0A5B0NJK7"/>
<evidence type="ECO:0000313" key="4">
    <source>
        <dbReference type="Proteomes" id="UP000324748"/>
    </source>
</evidence>